<gene>
    <name evidence="2" type="ORF">CC78DRAFT_478197</name>
</gene>
<protein>
    <recommendedName>
        <fullName evidence="1">TNT domain-containing protein</fullName>
    </recommendedName>
</protein>
<dbReference type="Pfam" id="PF14021">
    <property type="entry name" value="TNT"/>
    <property type="match status" value="1"/>
</dbReference>
<accession>A0A9P4N4R2</accession>
<dbReference type="Proteomes" id="UP000800093">
    <property type="component" value="Unassembled WGS sequence"/>
</dbReference>
<keyword evidence="3" id="KW-1185">Reference proteome</keyword>
<name>A0A9P4N4R2_9PLEO</name>
<dbReference type="OrthoDB" id="2923349at2759"/>
<evidence type="ECO:0000313" key="2">
    <source>
        <dbReference type="EMBL" id="KAF2258596.1"/>
    </source>
</evidence>
<dbReference type="AlphaFoldDB" id="A0A9P4N4R2"/>
<sequence length="76" mass="8376">ISPSGTLIDRFDDVNGISVAPAGGPYMQRTLPPINLDYNPGDLKQASYNYHVYVFTKELIVAGPVTLWFLRSVFGT</sequence>
<comment type="caution">
    <text evidence="2">The sequence shown here is derived from an EMBL/GenBank/DDBJ whole genome shotgun (WGS) entry which is preliminary data.</text>
</comment>
<proteinExistence type="predicted"/>
<dbReference type="PANTHER" id="PTHR42059">
    <property type="entry name" value="TNT DOMAIN-CONTAINING PROTEIN"/>
    <property type="match status" value="1"/>
</dbReference>
<feature type="domain" description="TNT" evidence="1">
    <location>
        <begin position="3"/>
        <end position="71"/>
    </location>
</feature>
<reference evidence="3" key="1">
    <citation type="journal article" date="2020" name="Stud. Mycol.">
        <title>101 Dothideomycetes genomes: A test case for predicting lifestyles and emergence of pathogens.</title>
        <authorList>
            <person name="Haridas S."/>
            <person name="Albert R."/>
            <person name="Binder M."/>
            <person name="Bloem J."/>
            <person name="LaButti K."/>
            <person name="Salamov A."/>
            <person name="Andreopoulos B."/>
            <person name="Baker S."/>
            <person name="Barry K."/>
            <person name="Bills G."/>
            <person name="Bluhm B."/>
            <person name="Cannon C."/>
            <person name="Castanera R."/>
            <person name="Culley D."/>
            <person name="Daum C."/>
            <person name="Ezra D."/>
            <person name="Gonzalez J."/>
            <person name="Henrissat B."/>
            <person name="Kuo A."/>
            <person name="Liang C."/>
            <person name="Lipzen A."/>
            <person name="Lutzoni F."/>
            <person name="Magnuson J."/>
            <person name="Mondo S."/>
            <person name="Nolan M."/>
            <person name="Ohm R."/>
            <person name="Pangilinan J."/>
            <person name="Park H.-J."/>
            <person name="Ramirez L."/>
            <person name="Alfaro M."/>
            <person name="Sun H."/>
            <person name="Tritt A."/>
            <person name="Yoshinaga Y."/>
            <person name="Zwiers L.-H."/>
            <person name="Turgeon B."/>
            <person name="Goodwin S."/>
            <person name="Spatafora J."/>
            <person name="Crous P."/>
            <person name="Grigoriev I."/>
        </authorList>
    </citation>
    <scope>NUCLEOTIDE SEQUENCE [LARGE SCALE GENOMIC DNA]</scope>
    <source>
        <strain evidence="3">CBS 304.66</strain>
    </source>
</reference>
<dbReference type="InterPro" id="IPR025331">
    <property type="entry name" value="TNT"/>
</dbReference>
<dbReference type="PANTHER" id="PTHR42059:SF1">
    <property type="entry name" value="TNT DOMAIN-CONTAINING PROTEIN"/>
    <property type="match status" value="1"/>
</dbReference>
<evidence type="ECO:0000313" key="3">
    <source>
        <dbReference type="Proteomes" id="UP000800093"/>
    </source>
</evidence>
<feature type="non-terminal residue" evidence="2">
    <location>
        <position position="1"/>
    </location>
</feature>
<evidence type="ECO:0000259" key="1">
    <source>
        <dbReference type="Pfam" id="PF14021"/>
    </source>
</evidence>
<dbReference type="EMBL" id="ML986755">
    <property type="protein sequence ID" value="KAF2258596.1"/>
    <property type="molecule type" value="Genomic_DNA"/>
</dbReference>
<dbReference type="GO" id="GO:0050135">
    <property type="term" value="F:NADP+ nucleosidase activity"/>
    <property type="evidence" value="ECO:0007669"/>
    <property type="project" value="InterPro"/>
</dbReference>
<dbReference type="InterPro" id="IPR053024">
    <property type="entry name" value="Fungal_surface_NADase"/>
</dbReference>
<organism evidence="2 3">
    <name type="scientific">Lojkania enalia</name>
    <dbReference type="NCBI Taxonomy" id="147567"/>
    <lineage>
        <taxon>Eukaryota</taxon>
        <taxon>Fungi</taxon>
        <taxon>Dikarya</taxon>
        <taxon>Ascomycota</taxon>
        <taxon>Pezizomycotina</taxon>
        <taxon>Dothideomycetes</taxon>
        <taxon>Pleosporomycetidae</taxon>
        <taxon>Pleosporales</taxon>
        <taxon>Pleosporales incertae sedis</taxon>
        <taxon>Lojkania</taxon>
    </lineage>
</organism>